<organism evidence="3 4">
    <name type="scientific">Coleophoma cylindrospora</name>
    <dbReference type="NCBI Taxonomy" id="1849047"/>
    <lineage>
        <taxon>Eukaryota</taxon>
        <taxon>Fungi</taxon>
        <taxon>Dikarya</taxon>
        <taxon>Ascomycota</taxon>
        <taxon>Pezizomycotina</taxon>
        <taxon>Leotiomycetes</taxon>
        <taxon>Helotiales</taxon>
        <taxon>Dermateaceae</taxon>
        <taxon>Coleophoma</taxon>
    </lineage>
</organism>
<feature type="compositionally biased region" description="Basic and acidic residues" evidence="1">
    <location>
        <begin position="117"/>
        <end position="130"/>
    </location>
</feature>
<feature type="region of interest" description="Disordered" evidence="1">
    <location>
        <begin position="78"/>
        <end position="213"/>
    </location>
</feature>
<feature type="chain" id="PRO_5017726791" description="CBM-cenC domain-containing protein" evidence="2">
    <location>
        <begin position="22"/>
        <end position="364"/>
    </location>
</feature>
<evidence type="ECO:0000313" key="3">
    <source>
        <dbReference type="EMBL" id="RDW89152.1"/>
    </source>
</evidence>
<name>A0A3D8SS81_9HELO</name>
<keyword evidence="2" id="KW-0732">Signal</keyword>
<feature type="compositionally biased region" description="Low complexity" evidence="1">
    <location>
        <begin position="96"/>
        <end position="114"/>
    </location>
</feature>
<dbReference type="AlphaFoldDB" id="A0A3D8SS81"/>
<dbReference type="EMBL" id="PDLM01000001">
    <property type="protein sequence ID" value="RDW89152.1"/>
    <property type="molecule type" value="Genomic_DNA"/>
</dbReference>
<reference evidence="3 4" key="1">
    <citation type="journal article" date="2018" name="IMA Fungus">
        <title>IMA Genome-F 9: Draft genome sequence of Annulohypoxylon stygium, Aspergillus mulundensis, Berkeleyomyces basicola (syn. Thielaviopsis basicola), Ceratocystis smalleyi, two Cercospora beticola strains, Coleophoma cylindrospora, Fusarium fracticaudum, Phialophora cf. hyalina, and Morchella septimelata.</title>
        <authorList>
            <person name="Wingfield B.D."/>
            <person name="Bills G.F."/>
            <person name="Dong Y."/>
            <person name="Huang W."/>
            <person name="Nel W.J."/>
            <person name="Swalarsk-Parry B.S."/>
            <person name="Vaghefi N."/>
            <person name="Wilken P.M."/>
            <person name="An Z."/>
            <person name="de Beer Z.W."/>
            <person name="De Vos L."/>
            <person name="Chen L."/>
            <person name="Duong T.A."/>
            <person name="Gao Y."/>
            <person name="Hammerbacher A."/>
            <person name="Kikkert J.R."/>
            <person name="Li Y."/>
            <person name="Li H."/>
            <person name="Li K."/>
            <person name="Li Q."/>
            <person name="Liu X."/>
            <person name="Ma X."/>
            <person name="Naidoo K."/>
            <person name="Pethybridge S.J."/>
            <person name="Sun J."/>
            <person name="Steenkamp E.T."/>
            <person name="van der Nest M.A."/>
            <person name="van Wyk S."/>
            <person name="Wingfield M.J."/>
            <person name="Xiong C."/>
            <person name="Yue Q."/>
            <person name="Zhang X."/>
        </authorList>
    </citation>
    <scope>NUCLEOTIDE SEQUENCE [LARGE SCALE GENOMIC DNA]</scope>
    <source>
        <strain evidence="3 4">BP6252</strain>
    </source>
</reference>
<gene>
    <name evidence="3" type="ORF">BP6252_01184</name>
</gene>
<feature type="compositionally biased region" description="Basic and acidic residues" evidence="1">
    <location>
        <begin position="81"/>
        <end position="95"/>
    </location>
</feature>
<feature type="signal peptide" evidence="2">
    <location>
        <begin position="1"/>
        <end position="21"/>
    </location>
</feature>
<accession>A0A3D8SS81</accession>
<sequence>MAFPSAIKFVCLLQCISLVNALPHEHKVANLLARKGGDGHSARPIITVTEIASLPAVCGMTTVTVTVVATANTTATLPTSTEDRNKTKTDDHDSTTIDTATTTRARTATTTTTTEDNPERTLKPRRHGSDDPIAMTTTTTDIDSTTSIDTRTSTSTSTTTTSAAKPTAVSVSTDIDATSTTTDHDTTTSSTTGLPTPTTKSSTTSLPTPTPTLTCSVSPVVTNGGFESGVGTPTGWSLSTATGYTAIVAAGTVATPAELGNYELVQTIPRGSGPVSISQTVSTCPGTTYSAMVYGKSITNRGSPCQLVVCLDQTCGPAQQLNRREYLPAAVVAPANASSAVLTVYTTCSGSNVVYMDTVSLAYA</sequence>
<feature type="compositionally biased region" description="Low complexity" evidence="1">
    <location>
        <begin position="170"/>
        <end position="213"/>
    </location>
</feature>
<dbReference type="OrthoDB" id="10558041at2759"/>
<feature type="compositionally biased region" description="Low complexity" evidence="1">
    <location>
        <begin position="136"/>
        <end position="162"/>
    </location>
</feature>
<evidence type="ECO:0000256" key="1">
    <source>
        <dbReference type="SAM" id="MobiDB-lite"/>
    </source>
</evidence>
<protein>
    <recommendedName>
        <fullName evidence="5">CBM-cenC domain-containing protein</fullName>
    </recommendedName>
</protein>
<dbReference type="Proteomes" id="UP000256645">
    <property type="component" value="Unassembled WGS sequence"/>
</dbReference>
<proteinExistence type="predicted"/>
<keyword evidence="4" id="KW-1185">Reference proteome</keyword>
<dbReference type="Gene3D" id="2.60.120.260">
    <property type="entry name" value="Galactose-binding domain-like"/>
    <property type="match status" value="1"/>
</dbReference>
<evidence type="ECO:0000313" key="4">
    <source>
        <dbReference type="Proteomes" id="UP000256645"/>
    </source>
</evidence>
<comment type="caution">
    <text evidence="3">The sequence shown here is derived from an EMBL/GenBank/DDBJ whole genome shotgun (WGS) entry which is preliminary data.</text>
</comment>
<evidence type="ECO:0000256" key="2">
    <source>
        <dbReference type="SAM" id="SignalP"/>
    </source>
</evidence>
<dbReference type="STRING" id="1849047.A0A3D8SS81"/>
<evidence type="ECO:0008006" key="5">
    <source>
        <dbReference type="Google" id="ProtNLM"/>
    </source>
</evidence>